<keyword evidence="11" id="KW-1185">Reference proteome</keyword>
<proteinExistence type="predicted"/>
<evidence type="ECO:0000259" key="9">
    <source>
        <dbReference type="Pfam" id="PF01551"/>
    </source>
</evidence>
<comment type="caution">
    <text evidence="10">The sequence shown here is derived from an EMBL/GenBank/DDBJ whole genome shotgun (WGS) entry which is preliminary data.</text>
</comment>
<dbReference type="Proteomes" id="UP000248863">
    <property type="component" value="Unassembled WGS sequence"/>
</dbReference>
<dbReference type="AlphaFoldDB" id="A0A327KJC3"/>
<keyword evidence="3" id="KW-0479">Metal-binding</keyword>
<dbReference type="InterPro" id="IPR016047">
    <property type="entry name" value="M23ase_b-sheet_dom"/>
</dbReference>
<evidence type="ECO:0000256" key="4">
    <source>
        <dbReference type="ARBA" id="ARBA00022801"/>
    </source>
</evidence>
<organism evidence="10 11">
    <name type="scientific">Rhodoplanes elegans</name>
    <dbReference type="NCBI Taxonomy" id="29408"/>
    <lineage>
        <taxon>Bacteria</taxon>
        <taxon>Pseudomonadati</taxon>
        <taxon>Pseudomonadota</taxon>
        <taxon>Alphaproteobacteria</taxon>
        <taxon>Hyphomicrobiales</taxon>
        <taxon>Nitrobacteraceae</taxon>
        <taxon>Rhodoplanes</taxon>
    </lineage>
</organism>
<dbReference type="OrthoDB" id="9805070at2"/>
<dbReference type="GO" id="GO:0006508">
    <property type="term" value="P:proteolysis"/>
    <property type="evidence" value="ECO:0007669"/>
    <property type="project" value="UniProtKB-KW"/>
</dbReference>
<evidence type="ECO:0000313" key="10">
    <source>
        <dbReference type="EMBL" id="RAI38880.1"/>
    </source>
</evidence>
<dbReference type="EMBL" id="NPEU01000102">
    <property type="protein sequence ID" value="RAI38880.1"/>
    <property type="molecule type" value="Genomic_DNA"/>
</dbReference>
<feature type="transmembrane region" description="Helical" evidence="8">
    <location>
        <begin position="259"/>
        <end position="282"/>
    </location>
</feature>
<dbReference type="SUPFAM" id="SSF51261">
    <property type="entry name" value="Duplicated hybrid motif"/>
    <property type="match status" value="1"/>
</dbReference>
<keyword evidence="2" id="KW-0645">Protease</keyword>
<keyword evidence="8" id="KW-0812">Transmembrane</keyword>
<feature type="compositionally biased region" description="Basic residues" evidence="7">
    <location>
        <begin position="68"/>
        <end position="89"/>
    </location>
</feature>
<keyword evidence="8" id="KW-0472">Membrane</keyword>
<dbReference type="InterPro" id="IPR050570">
    <property type="entry name" value="Cell_wall_metabolism_enzyme"/>
</dbReference>
<comment type="cofactor">
    <cofactor evidence="1">
        <name>Zn(2+)</name>
        <dbReference type="ChEBI" id="CHEBI:29105"/>
    </cofactor>
</comment>
<keyword evidence="8" id="KW-1133">Transmembrane helix</keyword>
<keyword evidence="5" id="KW-0862">Zinc</keyword>
<sequence length="866" mass="92316">MARVAGRRQRGTAPVLPKLSLNDTRCPAGSEVLRGHRSVARSEIRASGGTPTTESSRRKGRGPGSALARRRATASAPRSRRLTGRRRPPRPPLPHGGDAPSGGEWLIRAAERKTVRRPKVLRRRHDRGRACVGAAPEPHCGHKIRASGHPRVRGSIRIRRSRPRGRRQATAERSIAGSAGSAQGGQRPASPPGGGAEPGGERPARAALRGGSGHVDQGRPRGSYRPGSGPAAIDLGNEPPLSVDGEVGELDRRRISVQWFSGTILTGLCGAALMGGAVFAALDGEANFAASPERFEAGLRGTLGGQGERVGLRKGDRLPAVAESVASRQLIRISTTARHGDREMVRVRPYVRVGANLSLSPTELAASVPPFNPQKLIAEPGASAASEDVANAAPDAEVSYVTRDLGSVLPRARIAVSLPLEDVLGRVREAAHWTGAGSARYASADLPGATRLAYAVEGDIDPYAGFEARIVPENITLLPKTAAQATGGLAANERILPVKKGDTVGSLLKDLGASPDDVKAIAALLGSRGRDGALKEGQKLRVLMSPMIGGRAQPARVVLIGETTTEAVVALSDMGKYVSVDVQSAMTQQVSEPEEDDDGTGMRLYQSLYETALRNNIPRPVIEDLIRIYSYDVDFQRKAQAGDSFEVVYSGEDEAGGRSEVLFAGLVVGGETKRFYRFQSNDDGVVDYYDETGKSAKKFLVRKPVAAGIMRSGFGSRHHPILGYTKMHTGVDWSAPMGTPIFASGNGTIEKVGWESGYGKYIRIRHANGYETAYGHMTAYARGMDTGTKVRQGQVIGFVGSTGLSTGAHLHYEILVNGRFVDPMRVRLPRGRVLDGPVLAGFERERDRINGMMSQSPARVAQSSRQ</sequence>
<evidence type="ECO:0000256" key="2">
    <source>
        <dbReference type="ARBA" id="ARBA00022670"/>
    </source>
</evidence>
<dbReference type="GO" id="GO:0046872">
    <property type="term" value="F:metal ion binding"/>
    <property type="evidence" value="ECO:0007669"/>
    <property type="project" value="UniProtKB-KW"/>
</dbReference>
<dbReference type="InterPro" id="IPR011055">
    <property type="entry name" value="Dup_hybrid_motif"/>
</dbReference>
<dbReference type="GO" id="GO:0004222">
    <property type="term" value="F:metalloendopeptidase activity"/>
    <property type="evidence" value="ECO:0007669"/>
    <property type="project" value="TreeGrafter"/>
</dbReference>
<reference evidence="10 11" key="1">
    <citation type="submission" date="2017-07" db="EMBL/GenBank/DDBJ databases">
        <title>Draft Genome Sequences of Select Purple Nonsulfur Bacteria.</title>
        <authorList>
            <person name="Lasarre B."/>
            <person name="Mckinlay J.B."/>
        </authorList>
    </citation>
    <scope>NUCLEOTIDE SEQUENCE [LARGE SCALE GENOMIC DNA]</scope>
    <source>
        <strain evidence="10 11">DSM 11907</strain>
    </source>
</reference>
<protein>
    <recommendedName>
        <fullName evidence="9">M23ase beta-sheet core domain-containing protein</fullName>
    </recommendedName>
</protein>
<keyword evidence="4" id="KW-0378">Hydrolase</keyword>
<evidence type="ECO:0000256" key="8">
    <source>
        <dbReference type="SAM" id="Phobius"/>
    </source>
</evidence>
<gene>
    <name evidence="10" type="ORF">CH338_11190</name>
</gene>
<dbReference type="PANTHER" id="PTHR21666">
    <property type="entry name" value="PEPTIDASE-RELATED"/>
    <property type="match status" value="1"/>
</dbReference>
<evidence type="ECO:0000256" key="7">
    <source>
        <dbReference type="SAM" id="MobiDB-lite"/>
    </source>
</evidence>
<dbReference type="Gene3D" id="3.10.450.350">
    <property type="match status" value="1"/>
</dbReference>
<dbReference type="PANTHER" id="PTHR21666:SF288">
    <property type="entry name" value="CELL DIVISION PROTEIN YTFB"/>
    <property type="match status" value="1"/>
</dbReference>
<dbReference type="Gene3D" id="2.70.70.10">
    <property type="entry name" value="Glucose Permease (Domain IIA)"/>
    <property type="match status" value="1"/>
</dbReference>
<name>A0A327KJC3_9BRAD</name>
<keyword evidence="6" id="KW-0482">Metalloprotease</keyword>
<feature type="compositionally biased region" description="Low complexity" evidence="7">
    <location>
        <begin position="173"/>
        <end position="188"/>
    </location>
</feature>
<feature type="region of interest" description="Disordered" evidence="7">
    <location>
        <begin position="1"/>
        <end position="104"/>
    </location>
</feature>
<dbReference type="Pfam" id="PF01551">
    <property type="entry name" value="Peptidase_M23"/>
    <property type="match status" value="1"/>
</dbReference>
<feature type="domain" description="M23ase beta-sheet core" evidence="9">
    <location>
        <begin position="726"/>
        <end position="823"/>
    </location>
</feature>
<evidence type="ECO:0000313" key="11">
    <source>
        <dbReference type="Proteomes" id="UP000248863"/>
    </source>
</evidence>
<feature type="compositionally biased region" description="Basic residues" evidence="7">
    <location>
        <begin position="141"/>
        <end position="167"/>
    </location>
</feature>
<evidence type="ECO:0000256" key="1">
    <source>
        <dbReference type="ARBA" id="ARBA00001947"/>
    </source>
</evidence>
<accession>A0A327KJC3</accession>
<feature type="region of interest" description="Disordered" evidence="7">
    <location>
        <begin position="132"/>
        <end position="242"/>
    </location>
</feature>
<dbReference type="CDD" id="cd12797">
    <property type="entry name" value="M23_peptidase"/>
    <property type="match status" value="1"/>
</dbReference>
<evidence type="ECO:0000256" key="3">
    <source>
        <dbReference type="ARBA" id="ARBA00022723"/>
    </source>
</evidence>
<feature type="compositionally biased region" description="Low complexity" evidence="7">
    <location>
        <begin position="220"/>
        <end position="230"/>
    </location>
</feature>
<feature type="compositionally biased region" description="Basic residues" evidence="7">
    <location>
        <begin position="1"/>
        <end position="10"/>
    </location>
</feature>
<evidence type="ECO:0000256" key="5">
    <source>
        <dbReference type="ARBA" id="ARBA00022833"/>
    </source>
</evidence>
<evidence type="ECO:0000256" key="6">
    <source>
        <dbReference type="ARBA" id="ARBA00023049"/>
    </source>
</evidence>